<keyword evidence="2 7" id="KW-0813">Transport</keyword>
<feature type="domain" description="ABC transmembrane type-1" evidence="8">
    <location>
        <begin position="43"/>
        <end position="263"/>
    </location>
</feature>
<protein>
    <submittedName>
        <fullName evidence="9">Sugar ABC transporter permease</fullName>
    </submittedName>
</protein>
<evidence type="ECO:0000313" key="10">
    <source>
        <dbReference type="Proteomes" id="UP000293142"/>
    </source>
</evidence>
<reference evidence="9 10" key="1">
    <citation type="submission" date="2019-02" db="EMBL/GenBank/DDBJ databases">
        <title>Paenibacillus sp. nov., isolated from surface-sterilized tissue of Thalictrum simplex L.</title>
        <authorList>
            <person name="Tuo L."/>
        </authorList>
    </citation>
    <scope>NUCLEOTIDE SEQUENCE [LARGE SCALE GENOMIC DNA]</scope>
    <source>
        <strain evidence="9 10">N2SHLJ1</strain>
    </source>
</reference>
<sequence>MTLPYMLIAFQKFNYSKGLFSSDWIGFKNFDFFFQSSRAGMVTWNTIKLNFLFVLFGTLMAIVMAILLNEARKMIFKRLAQSVFLFPHFLSWVIVSYMLYGMFSADYGIVNKIIAAFGGDPVNWYSSPGPWTWILVMMSVWKETGMTTVIYLAAISAMDESLYEAARMDGANRWQQIRSITIPLLIPTVSILTLLAIGKIFYADFGMIYAIIGDNGLLYPTTDVIDTFVFRTMRNIDPSQAMAVGLYQSVVGFVLVLAFNWIAKKINPENAVF</sequence>
<feature type="transmembrane region" description="Helical" evidence="7">
    <location>
        <begin position="179"/>
        <end position="202"/>
    </location>
</feature>
<dbReference type="SUPFAM" id="SSF161098">
    <property type="entry name" value="MetI-like"/>
    <property type="match status" value="1"/>
</dbReference>
<dbReference type="EMBL" id="SIRE01000033">
    <property type="protein sequence ID" value="TBL70337.1"/>
    <property type="molecule type" value="Genomic_DNA"/>
</dbReference>
<keyword evidence="4 7" id="KW-0812">Transmembrane</keyword>
<dbReference type="InterPro" id="IPR000515">
    <property type="entry name" value="MetI-like"/>
</dbReference>
<keyword evidence="10" id="KW-1185">Reference proteome</keyword>
<dbReference type="OrthoDB" id="9785836at2"/>
<evidence type="ECO:0000256" key="3">
    <source>
        <dbReference type="ARBA" id="ARBA00022475"/>
    </source>
</evidence>
<feature type="transmembrane region" description="Helical" evidence="7">
    <location>
        <begin position="51"/>
        <end position="71"/>
    </location>
</feature>
<accession>A0A4Q9DEY8</accession>
<dbReference type="AlphaFoldDB" id="A0A4Q9DEY8"/>
<proteinExistence type="inferred from homology"/>
<evidence type="ECO:0000313" key="9">
    <source>
        <dbReference type="EMBL" id="TBL70337.1"/>
    </source>
</evidence>
<dbReference type="PANTHER" id="PTHR43227:SF11">
    <property type="entry name" value="BLL4140 PROTEIN"/>
    <property type="match status" value="1"/>
</dbReference>
<evidence type="ECO:0000256" key="2">
    <source>
        <dbReference type="ARBA" id="ARBA00022448"/>
    </source>
</evidence>
<dbReference type="GO" id="GO:0005886">
    <property type="term" value="C:plasma membrane"/>
    <property type="evidence" value="ECO:0007669"/>
    <property type="project" value="UniProtKB-SubCell"/>
</dbReference>
<evidence type="ECO:0000259" key="8">
    <source>
        <dbReference type="PROSITE" id="PS50928"/>
    </source>
</evidence>
<name>A0A4Q9DEY8_9BACL</name>
<keyword evidence="3" id="KW-1003">Cell membrane</keyword>
<evidence type="ECO:0000256" key="4">
    <source>
        <dbReference type="ARBA" id="ARBA00022692"/>
    </source>
</evidence>
<comment type="similarity">
    <text evidence="7">Belongs to the binding-protein-dependent transport system permease family.</text>
</comment>
<dbReference type="GO" id="GO:0055085">
    <property type="term" value="P:transmembrane transport"/>
    <property type="evidence" value="ECO:0007669"/>
    <property type="project" value="InterPro"/>
</dbReference>
<feature type="transmembrane region" description="Helical" evidence="7">
    <location>
        <begin position="241"/>
        <end position="263"/>
    </location>
</feature>
<evidence type="ECO:0000256" key="1">
    <source>
        <dbReference type="ARBA" id="ARBA00004651"/>
    </source>
</evidence>
<evidence type="ECO:0000256" key="6">
    <source>
        <dbReference type="ARBA" id="ARBA00023136"/>
    </source>
</evidence>
<evidence type="ECO:0000256" key="7">
    <source>
        <dbReference type="RuleBase" id="RU363032"/>
    </source>
</evidence>
<gene>
    <name evidence="9" type="ORF">EYB31_33860</name>
</gene>
<dbReference type="Pfam" id="PF00528">
    <property type="entry name" value="BPD_transp_1"/>
    <property type="match status" value="1"/>
</dbReference>
<comment type="subcellular location">
    <subcellularLocation>
        <location evidence="1 7">Cell membrane</location>
        <topology evidence="1 7">Multi-pass membrane protein</topology>
    </subcellularLocation>
</comment>
<dbReference type="CDD" id="cd06261">
    <property type="entry name" value="TM_PBP2"/>
    <property type="match status" value="1"/>
</dbReference>
<organism evidence="9 10">
    <name type="scientific">Paenibacillus thalictri</name>
    <dbReference type="NCBI Taxonomy" id="2527873"/>
    <lineage>
        <taxon>Bacteria</taxon>
        <taxon>Bacillati</taxon>
        <taxon>Bacillota</taxon>
        <taxon>Bacilli</taxon>
        <taxon>Bacillales</taxon>
        <taxon>Paenibacillaceae</taxon>
        <taxon>Paenibacillus</taxon>
    </lineage>
</organism>
<keyword evidence="6 7" id="KW-0472">Membrane</keyword>
<comment type="caution">
    <text evidence="9">The sequence shown here is derived from an EMBL/GenBank/DDBJ whole genome shotgun (WGS) entry which is preliminary data.</text>
</comment>
<dbReference type="PROSITE" id="PS50928">
    <property type="entry name" value="ABC_TM1"/>
    <property type="match status" value="1"/>
</dbReference>
<dbReference type="Proteomes" id="UP000293142">
    <property type="component" value="Unassembled WGS sequence"/>
</dbReference>
<dbReference type="PANTHER" id="PTHR43227">
    <property type="entry name" value="BLL4140 PROTEIN"/>
    <property type="match status" value="1"/>
</dbReference>
<evidence type="ECO:0000256" key="5">
    <source>
        <dbReference type="ARBA" id="ARBA00022989"/>
    </source>
</evidence>
<feature type="transmembrane region" description="Helical" evidence="7">
    <location>
        <begin position="131"/>
        <end position="158"/>
    </location>
</feature>
<dbReference type="Gene3D" id="1.10.3720.10">
    <property type="entry name" value="MetI-like"/>
    <property type="match status" value="1"/>
</dbReference>
<dbReference type="InterPro" id="IPR035906">
    <property type="entry name" value="MetI-like_sf"/>
</dbReference>
<dbReference type="InterPro" id="IPR050809">
    <property type="entry name" value="UgpAE/MalFG_permease"/>
</dbReference>
<keyword evidence="5 7" id="KW-1133">Transmembrane helix</keyword>
<feature type="transmembrane region" description="Helical" evidence="7">
    <location>
        <begin position="83"/>
        <end position="103"/>
    </location>
</feature>